<dbReference type="InterPro" id="IPR044257">
    <property type="entry name" value="TRM32-like"/>
</dbReference>
<dbReference type="InterPro" id="IPR022212">
    <property type="entry name" value="DUF3741"/>
</dbReference>
<feature type="compositionally biased region" description="Polar residues" evidence="1">
    <location>
        <begin position="562"/>
        <end position="571"/>
    </location>
</feature>
<evidence type="ECO:0000256" key="1">
    <source>
        <dbReference type="SAM" id="MobiDB-lite"/>
    </source>
</evidence>
<dbReference type="OrthoDB" id="758104at2759"/>
<feature type="domain" description="DUF4378" evidence="3">
    <location>
        <begin position="603"/>
        <end position="759"/>
    </location>
</feature>
<reference evidence="5" key="1">
    <citation type="submission" date="2013-01" db="EMBL/GenBank/DDBJ databases">
        <title>Draft Genome Sequence of a Mulberry Tree, Morus notabilis C.K. Schneid.</title>
        <authorList>
            <person name="He N."/>
            <person name="Zhao S."/>
        </authorList>
    </citation>
    <scope>NUCLEOTIDE SEQUENCE</scope>
</reference>
<feature type="region of interest" description="Disordered" evidence="1">
    <location>
        <begin position="41"/>
        <end position="69"/>
    </location>
</feature>
<name>W9SIP0_9ROSA</name>
<dbReference type="PANTHER" id="PTHR47071:SF2">
    <property type="entry name" value="PROTEIN TRM32"/>
    <property type="match status" value="1"/>
</dbReference>
<dbReference type="eggNOG" id="ENOG502RSQC">
    <property type="taxonomic scope" value="Eukaryota"/>
</dbReference>
<dbReference type="KEGG" id="mnt:21407934"/>
<evidence type="ECO:0000259" key="3">
    <source>
        <dbReference type="Pfam" id="PF14309"/>
    </source>
</evidence>
<dbReference type="Proteomes" id="UP000030645">
    <property type="component" value="Unassembled WGS sequence"/>
</dbReference>
<dbReference type="STRING" id="981085.W9SIP0"/>
<keyword evidence="5" id="KW-1185">Reference proteome</keyword>
<dbReference type="Pfam" id="PF12552">
    <property type="entry name" value="DUF3741"/>
    <property type="match status" value="1"/>
</dbReference>
<feature type="region of interest" description="Disordered" evidence="1">
    <location>
        <begin position="557"/>
        <end position="594"/>
    </location>
</feature>
<gene>
    <name evidence="4" type="ORF">L484_025227</name>
</gene>
<accession>W9SIP0</accession>
<dbReference type="AlphaFoldDB" id="W9SIP0"/>
<dbReference type="EMBL" id="KE345646">
    <property type="protein sequence ID" value="EXC10646.1"/>
    <property type="molecule type" value="Genomic_DNA"/>
</dbReference>
<dbReference type="InterPro" id="IPR025486">
    <property type="entry name" value="DUF4378"/>
</dbReference>
<evidence type="ECO:0000313" key="5">
    <source>
        <dbReference type="Proteomes" id="UP000030645"/>
    </source>
</evidence>
<dbReference type="PANTHER" id="PTHR47071">
    <property type="entry name" value="PROTEIN TRM32"/>
    <property type="match status" value="1"/>
</dbReference>
<dbReference type="Pfam" id="PF14309">
    <property type="entry name" value="DUF4378"/>
    <property type="match status" value="1"/>
</dbReference>
<evidence type="ECO:0000259" key="2">
    <source>
        <dbReference type="Pfam" id="PF12552"/>
    </source>
</evidence>
<feature type="region of interest" description="Disordered" evidence="1">
    <location>
        <begin position="295"/>
        <end position="343"/>
    </location>
</feature>
<feature type="compositionally biased region" description="Basic residues" evidence="1">
    <location>
        <begin position="41"/>
        <end position="52"/>
    </location>
</feature>
<protein>
    <recommendedName>
        <fullName evidence="6">DUF4378 domain-containing protein</fullName>
    </recommendedName>
</protein>
<evidence type="ECO:0000313" key="4">
    <source>
        <dbReference type="EMBL" id="EXC10646.1"/>
    </source>
</evidence>
<evidence type="ECO:0008006" key="6">
    <source>
        <dbReference type="Google" id="ProtNLM"/>
    </source>
</evidence>
<feature type="compositionally biased region" description="Basic and acidic residues" evidence="1">
    <location>
        <begin position="320"/>
        <end position="343"/>
    </location>
</feature>
<feature type="compositionally biased region" description="Basic and acidic residues" evidence="1">
    <location>
        <begin position="574"/>
        <end position="590"/>
    </location>
</feature>
<sequence>MGKHLQRNDSVNVGGNFHGCMCGILHILDYHHWQSAKKVLPHKKQGAKRRRVRWNESPKPKLNNCDSGEVFMDDGAEQLMVDRHNTDSVPASKRYGKARIKSPLPRAKEGEGHHRRWILSFPPQSWFHRTNPVNNLEPSENYLGQIGIDETSPVTVPRPNRDVSDQQLDKCVDILEIFKANKEFFLKILQDPDACKNHFRGLRNSNISVRLTKSRSFPLANSSQARNIRPSTLKHKQNEVWLFLNREQSKFQKDHHVNSLTADPGDTSGSVNNHGWNQLVINRLSDIKQKIKHALKESKRERGQTPVEEEYQKTPFGDRTSIDRLEITIDQDSKKNDSSDDDLRRRRLQRVGRTVSLNESLERYAKLFENTSGKETKYSHSRSLRVTSEEKVAPHARKSCRRNLSLPDIDFLASLLNGTSRGSFRLEMPIKTLVDRSTNENGENQNTQPESSSIALVDVEKSELLDAVVETRLQNSIVERSETIANIYSDDLIVDENEKGIPGTDNTLEDANEPLKRENSSCQEEIYVTEDSGLELSQPNQGSVIETCFSDHVSEGLDETESSMLQQNRNTKALKHDRTEDRNRSLDNRSGHYFQPDITGNTDFNYVRDVLELSGFIDNEETSTWHSLDQPLSPSMFKELEDMLHHENEISENICNHQLLFDLVNETLVEMNEKSYTYFPKAFSLGRLVRPMPKGDHLLKEIWTRISSYLRLRPELDQSLDDVVARDLAKNDGWMDLEWEMEMVALELEDDIFDQLLDEVLCS</sequence>
<proteinExistence type="predicted"/>
<organism evidence="4 5">
    <name type="scientific">Morus notabilis</name>
    <dbReference type="NCBI Taxonomy" id="981085"/>
    <lineage>
        <taxon>Eukaryota</taxon>
        <taxon>Viridiplantae</taxon>
        <taxon>Streptophyta</taxon>
        <taxon>Embryophyta</taxon>
        <taxon>Tracheophyta</taxon>
        <taxon>Spermatophyta</taxon>
        <taxon>Magnoliopsida</taxon>
        <taxon>eudicotyledons</taxon>
        <taxon>Gunneridae</taxon>
        <taxon>Pentapetalae</taxon>
        <taxon>rosids</taxon>
        <taxon>fabids</taxon>
        <taxon>Rosales</taxon>
        <taxon>Moraceae</taxon>
        <taxon>Moreae</taxon>
        <taxon>Morus</taxon>
    </lineage>
</organism>
<feature type="domain" description="DUF3741" evidence="2">
    <location>
        <begin position="158"/>
        <end position="193"/>
    </location>
</feature>